<reference evidence="13 14" key="1">
    <citation type="submission" date="2016-11" db="EMBL/GenBank/DDBJ databases">
        <authorList>
            <person name="Jaros S."/>
            <person name="Januszkiewicz K."/>
            <person name="Wedrychowicz H."/>
        </authorList>
    </citation>
    <scope>NUCLEOTIDE SEQUENCE [LARGE SCALE GENOMIC DNA]</scope>
    <source>
        <strain evidence="13 14">DSM 27063</strain>
    </source>
</reference>
<comment type="similarity">
    <text evidence="2">Belongs to the TonB family.</text>
</comment>
<evidence type="ECO:0000313" key="14">
    <source>
        <dbReference type="Proteomes" id="UP000184050"/>
    </source>
</evidence>
<dbReference type="Pfam" id="PF07715">
    <property type="entry name" value="Plug"/>
    <property type="match status" value="1"/>
</dbReference>
<dbReference type="Gene3D" id="2.170.130.10">
    <property type="entry name" value="TonB-dependent receptor, plug domain"/>
    <property type="match status" value="2"/>
</dbReference>
<dbReference type="InterPro" id="IPR051045">
    <property type="entry name" value="TonB-dependent_transducer"/>
</dbReference>
<feature type="transmembrane region" description="Helical" evidence="11">
    <location>
        <begin position="37"/>
        <end position="60"/>
    </location>
</feature>
<evidence type="ECO:0000256" key="3">
    <source>
        <dbReference type="ARBA" id="ARBA00022448"/>
    </source>
</evidence>
<dbReference type="STRING" id="1168035.SAMN05444280_11356"/>
<dbReference type="InterPro" id="IPR008756">
    <property type="entry name" value="Peptidase_M56"/>
</dbReference>
<feature type="transmembrane region" description="Helical" evidence="11">
    <location>
        <begin position="6"/>
        <end position="25"/>
    </location>
</feature>
<feature type="transmembrane region" description="Helical" evidence="11">
    <location>
        <begin position="93"/>
        <end position="117"/>
    </location>
</feature>
<dbReference type="GO" id="GO:0031992">
    <property type="term" value="F:energy transducer activity"/>
    <property type="evidence" value="ECO:0007669"/>
    <property type="project" value="TreeGrafter"/>
</dbReference>
<keyword evidence="14" id="KW-1185">Reference proteome</keyword>
<feature type="domain" description="TonB C-terminal" evidence="12">
    <location>
        <begin position="712"/>
        <end position="809"/>
    </location>
</feature>
<organism evidence="13 14">
    <name type="scientific">Tangfeifania diversioriginum</name>
    <dbReference type="NCBI Taxonomy" id="1168035"/>
    <lineage>
        <taxon>Bacteria</taxon>
        <taxon>Pseudomonadati</taxon>
        <taxon>Bacteroidota</taxon>
        <taxon>Bacteroidia</taxon>
        <taxon>Marinilabiliales</taxon>
        <taxon>Prolixibacteraceae</taxon>
        <taxon>Tangfeifania</taxon>
    </lineage>
</organism>
<evidence type="ECO:0000256" key="11">
    <source>
        <dbReference type="SAM" id="Phobius"/>
    </source>
</evidence>
<gene>
    <name evidence="13" type="ORF">SAMN05444280_11356</name>
</gene>
<dbReference type="InterPro" id="IPR012910">
    <property type="entry name" value="Plug_dom"/>
</dbReference>
<evidence type="ECO:0000256" key="8">
    <source>
        <dbReference type="ARBA" id="ARBA00022989"/>
    </source>
</evidence>
<dbReference type="NCBIfam" id="TIGR04057">
    <property type="entry name" value="SusC_RagA_signa"/>
    <property type="match status" value="1"/>
</dbReference>
<evidence type="ECO:0000259" key="12">
    <source>
        <dbReference type="PROSITE" id="PS52015"/>
    </source>
</evidence>
<evidence type="ECO:0000256" key="2">
    <source>
        <dbReference type="ARBA" id="ARBA00006555"/>
    </source>
</evidence>
<dbReference type="Pfam" id="PF03544">
    <property type="entry name" value="TonB_C"/>
    <property type="match status" value="1"/>
</dbReference>
<comment type="subcellular location">
    <subcellularLocation>
        <location evidence="1">Cell inner membrane</location>
        <topology evidence="1">Single-pass membrane protein</topology>
        <orientation evidence="1">Periplasmic side</orientation>
    </subcellularLocation>
</comment>
<dbReference type="NCBIfam" id="TIGR01352">
    <property type="entry name" value="tonB_Cterm"/>
    <property type="match status" value="1"/>
</dbReference>
<dbReference type="PROSITE" id="PS52015">
    <property type="entry name" value="TONB_CTD"/>
    <property type="match status" value="2"/>
</dbReference>
<dbReference type="InterPro" id="IPR037066">
    <property type="entry name" value="Plug_dom_sf"/>
</dbReference>
<keyword evidence="8 11" id="KW-1133">Transmembrane helix</keyword>
<dbReference type="AlphaFoldDB" id="A0A1M6HE87"/>
<dbReference type="PANTHER" id="PTHR33446:SF2">
    <property type="entry name" value="PROTEIN TONB"/>
    <property type="match status" value="1"/>
</dbReference>
<dbReference type="CDD" id="cd07341">
    <property type="entry name" value="M56_BlaR1_MecR1_like"/>
    <property type="match status" value="1"/>
</dbReference>
<dbReference type="PANTHER" id="PTHR33446">
    <property type="entry name" value="PROTEIN TONB-RELATED"/>
    <property type="match status" value="1"/>
</dbReference>
<sequence>MENYLIYIGKAALAAGAFYLAYLVLFQNRKQFVFNRIYLPVSLALSFIIPLITFTTVKYIEAPATDTNSFAFLSQAAVATETYSESPSLWPHYLFGMYLLGIFGFLFHLLAGHFNAIRMVQKSRAKNLFGHHVHITKKDVHPFSFFSKIVLSEKTLNSPNLEMIVAHENIHVKEKHTLDILIAEILFLLQWFNPFAWLLKDAVKNNLEYKTDDEIVKTNDPQTYQLAMVALADKRGVAPFLTALNGSQLKNRIIMMKKKTENKFAPLKQLIILPLLAVLVMGLSNREVKTEIVQHQATDSENILPENNLMDPVPSSTKNQTGSDTEKEIKKFLLSIEFKDNQFILHGLKGCAFTELTFSANTKMPVAINEFGMTSAETGNSADDSRFLFEIEKVDDLIKLTGKSGTAWKELTFSPASKKHLVSEAGVSMANKPQAAKNETKTDSHGRRTGLPPSSTLIDTSTEPLYIIDGKPTENISQLPPDDIESISVLKNASSTALYGSKGKNGVILITTKSKSYDYLNDNAQNVRPIPGEELKNPDEMPQFPGGEIGLKEFIDNSIVYPERARKNGINGTVYVDFVISKSGKVTDARISRGVDPDLDKEALRIVNTLPPWRPGRKDGKLVDVSYTVPVDFVLKDAPAKASLATSTILSTKPLYILDGKETESIDDILPKDIESIDVLKGESATNLYGEKGKDGVIIITSKKYAEQNKITTEMELRKFIAEKIKYPVVARNANKEGTVQFFIELSNSGRVMKISEKTSGDEQFLDEVVVVGYKNKDDVIIKNDFIDTENSVLKNEVKRTIRQLPKIEMPEYEGKTVGITVKFMLQ</sequence>
<dbReference type="EMBL" id="FQZE01000013">
    <property type="protein sequence ID" value="SHJ20454.1"/>
    <property type="molecule type" value="Genomic_DNA"/>
</dbReference>
<proteinExistence type="inferred from homology"/>
<evidence type="ECO:0000256" key="7">
    <source>
        <dbReference type="ARBA" id="ARBA00022927"/>
    </source>
</evidence>
<dbReference type="InterPro" id="IPR006260">
    <property type="entry name" value="TonB/TolA_C"/>
</dbReference>
<dbReference type="Pfam" id="PF05569">
    <property type="entry name" value="Peptidase_M56"/>
    <property type="match status" value="1"/>
</dbReference>
<evidence type="ECO:0000256" key="10">
    <source>
        <dbReference type="SAM" id="MobiDB-lite"/>
    </source>
</evidence>
<dbReference type="InterPro" id="IPR023997">
    <property type="entry name" value="TonB-dep_OMP_SusC/RagA_CS"/>
</dbReference>
<keyword evidence="7" id="KW-0653">Protein transport</keyword>
<keyword evidence="5" id="KW-0997">Cell inner membrane</keyword>
<keyword evidence="3" id="KW-0813">Transport</keyword>
<dbReference type="SUPFAM" id="SSF56935">
    <property type="entry name" value="Porins"/>
    <property type="match status" value="2"/>
</dbReference>
<feature type="compositionally biased region" description="Polar residues" evidence="10">
    <location>
        <begin position="314"/>
        <end position="323"/>
    </location>
</feature>
<dbReference type="RefSeq" id="WP_073168939.1">
    <property type="nucleotide sequence ID" value="NZ_FQZE01000013.1"/>
</dbReference>
<keyword evidence="9 11" id="KW-0472">Membrane</keyword>
<evidence type="ECO:0000313" key="13">
    <source>
        <dbReference type="EMBL" id="SHJ20454.1"/>
    </source>
</evidence>
<dbReference type="Proteomes" id="UP000184050">
    <property type="component" value="Unassembled WGS sequence"/>
</dbReference>
<evidence type="ECO:0000256" key="9">
    <source>
        <dbReference type="ARBA" id="ARBA00023136"/>
    </source>
</evidence>
<feature type="transmembrane region" description="Helical" evidence="11">
    <location>
        <begin position="265"/>
        <end position="284"/>
    </location>
</feature>
<dbReference type="Gene3D" id="3.30.1150.10">
    <property type="match status" value="2"/>
</dbReference>
<accession>A0A1M6HE87</accession>
<dbReference type="GO" id="GO:0098797">
    <property type="term" value="C:plasma membrane protein complex"/>
    <property type="evidence" value="ECO:0007669"/>
    <property type="project" value="TreeGrafter"/>
</dbReference>
<name>A0A1M6HE87_9BACT</name>
<feature type="region of interest" description="Disordered" evidence="10">
    <location>
        <begin position="304"/>
        <end position="324"/>
    </location>
</feature>
<keyword evidence="4" id="KW-1003">Cell membrane</keyword>
<keyword evidence="6 11" id="KW-0812">Transmembrane</keyword>
<dbReference type="OrthoDB" id="9814002at2"/>
<dbReference type="GO" id="GO:0055085">
    <property type="term" value="P:transmembrane transport"/>
    <property type="evidence" value="ECO:0007669"/>
    <property type="project" value="InterPro"/>
</dbReference>
<evidence type="ECO:0000256" key="6">
    <source>
        <dbReference type="ARBA" id="ARBA00022692"/>
    </source>
</evidence>
<dbReference type="InterPro" id="IPR037682">
    <property type="entry name" value="TonB_C"/>
</dbReference>
<evidence type="ECO:0000256" key="4">
    <source>
        <dbReference type="ARBA" id="ARBA00022475"/>
    </source>
</evidence>
<feature type="domain" description="TonB C-terminal" evidence="12">
    <location>
        <begin position="546"/>
        <end position="642"/>
    </location>
</feature>
<protein>
    <submittedName>
        <fullName evidence="13">TonB family C-terminal domain-containing protein</fullName>
    </submittedName>
</protein>
<dbReference type="SUPFAM" id="SSF74653">
    <property type="entry name" value="TolA/TonB C-terminal domain"/>
    <property type="match status" value="2"/>
</dbReference>
<evidence type="ECO:0000256" key="5">
    <source>
        <dbReference type="ARBA" id="ARBA00022519"/>
    </source>
</evidence>
<dbReference type="GO" id="GO:0015031">
    <property type="term" value="P:protein transport"/>
    <property type="evidence" value="ECO:0007669"/>
    <property type="project" value="UniProtKB-KW"/>
</dbReference>
<evidence type="ECO:0000256" key="1">
    <source>
        <dbReference type="ARBA" id="ARBA00004383"/>
    </source>
</evidence>
<feature type="region of interest" description="Disordered" evidence="10">
    <location>
        <begin position="428"/>
        <end position="456"/>
    </location>
</feature>